<proteinExistence type="predicted"/>
<name>A0AAP5T8W9_9MICC</name>
<dbReference type="AlphaFoldDB" id="A0AAP5T8W9"/>
<accession>A0AAP5T8W9</accession>
<comment type="caution">
    <text evidence="1">The sequence shown here is derived from an EMBL/GenBank/DDBJ whole genome shotgun (WGS) entry which is preliminary data.</text>
</comment>
<gene>
    <name evidence="1" type="ORF">R4064_10585</name>
</gene>
<evidence type="ECO:0000313" key="1">
    <source>
        <dbReference type="EMBL" id="MDV7178068.1"/>
    </source>
</evidence>
<dbReference type="Proteomes" id="UP001185728">
    <property type="component" value="Unassembled WGS sequence"/>
</dbReference>
<protein>
    <submittedName>
        <fullName evidence="1">Uncharacterized protein</fullName>
    </submittedName>
</protein>
<dbReference type="EMBL" id="JAWLUK010000023">
    <property type="protein sequence ID" value="MDV7178068.1"/>
    <property type="molecule type" value="Genomic_DNA"/>
</dbReference>
<evidence type="ECO:0000313" key="2">
    <source>
        <dbReference type="Proteomes" id="UP001185728"/>
    </source>
</evidence>
<dbReference type="RefSeq" id="WP_255502821.1">
    <property type="nucleotide sequence ID" value="NZ_JAWLUK010000023.1"/>
</dbReference>
<reference evidence="1" key="1">
    <citation type="submission" date="2023-10" db="EMBL/GenBank/DDBJ databases">
        <title>Development of a sustainable strategy for remediation of hydrocarbon-contaminated territories based on the waste exchange concept.</title>
        <authorList>
            <person name="Krivoruchko A."/>
        </authorList>
    </citation>
    <scope>NUCLEOTIDE SEQUENCE</scope>
    <source>
        <strain evidence="1">IEGM 1325</strain>
    </source>
</reference>
<sequence>MHRWRTEYSDEGVDRVWSDWHGRPFDAAEHPLMIIEACPQGA</sequence>
<organism evidence="1 2">
    <name type="scientific">Micrococcus yunnanensis</name>
    <dbReference type="NCBI Taxonomy" id="566027"/>
    <lineage>
        <taxon>Bacteria</taxon>
        <taxon>Bacillati</taxon>
        <taxon>Actinomycetota</taxon>
        <taxon>Actinomycetes</taxon>
        <taxon>Micrococcales</taxon>
        <taxon>Micrococcaceae</taxon>
        <taxon>Micrococcus</taxon>
    </lineage>
</organism>